<dbReference type="Proteomes" id="UP000094094">
    <property type="component" value="Chromosome"/>
</dbReference>
<sequence>MADPDRALRNALDMLKPGGLFAVVEFAGMPGFLPETAPQDRLGLEERCHAAADRLHAHHVPHRGADWGRRWPRPESPSKASAPSPSTSRVRTARPSAATPTLRRLRHAVASFDLASWRSDIGMGNATSLTKFLGHHCEWD</sequence>
<protein>
    <submittedName>
        <fullName evidence="2">Uncharacterized protein</fullName>
    </submittedName>
</protein>
<feature type="compositionally biased region" description="Basic and acidic residues" evidence="1">
    <location>
        <begin position="63"/>
        <end position="73"/>
    </location>
</feature>
<evidence type="ECO:0000256" key="1">
    <source>
        <dbReference type="SAM" id="MobiDB-lite"/>
    </source>
</evidence>
<evidence type="ECO:0000313" key="2">
    <source>
        <dbReference type="EMBL" id="AOP48343.1"/>
    </source>
</evidence>
<dbReference type="RefSeq" id="WP_069570476.1">
    <property type="nucleotide sequence ID" value="NZ_CP017157.1"/>
</dbReference>
<dbReference type="EMBL" id="CP017157">
    <property type="protein sequence ID" value="AOP48343.1"/>
    <property type="molecule type" value="Genomic_DNA"/>
</dbReference>
<keyword evidence="3" id="KW-1185">Reference proteome</keyword>
<proteinExistence type="predicted"/>
<dbReference type="KEGG" id="slc:SL103_20770"/>
<evidence type="ECO:0000313" key="3">
    <source>
        <dbReference type="Proteomes" id="UP000094094"/>
    </source>
</evidence>
<name>A0A1D7VNK4_9ACTN</name>
<dbReference type="SUPFAM" id="SSF53335">
    <property type="entry name" value="S-adenosyl-L-methionine-dependent methyltransferases"/>
    <property type="match status" value="1"/>
</dbReference>
<organism evidence="2 3">
    <name type="scientific">Streptomyces lydicus</name>
    <dbReference type="NCBI Taxonomy" id="47763"/>
    <lineage>
        <taxon>Bacteria</taxon>
        <taxon>Bacillati</taxon>
        <taxon>Actinomycetota</taxon>
        <taxon>Actinomycetes</taxon>
        <taxon>Kitasatosporales</taxon>
        <taxon>Streptomycetaceae</taxon>
        <taxon>Streptomyces</taxon>
    </lineage>
</organism>
<gene>
    <name evidence="2" type="ORF">SL103_20770</name>
</gene>
<dbReference type="AlphaFoldDB" id="A0A1D7VNK4"/>
<feature type="compositionally biased region" description="Low complexity" evidence="1">
    <location>
        <begin position="77"/>
        <end position="89"/>
    </location>
</feature>
<dbReference type="InterPro" id="IPR029063">
    <property type="entry name" value="SAM-dependent_MTases_sf"/>
</dbReference>
<feature type="region of interest" description="Disordered" evidence="1">
    <location>
        <begin position="55"/>
        <end position="101"/>
    </location>
</feature>
<accession>A0A1D7VNK4</accession>
<dbReference type="Gene3D" id="3.40.50.150">
    <property type="entry name" value="Vaccinia Virus protein VP39"/>
    <property type="match status" value="1"/>
</dbReference>
<reference evidence="2 3" key="1">
    <citation type="submission" date="2016-09" db="EMBL/GenBank/DDBJ databases">
        <title>Complete genome sequencing of Streptomyces lydicus 103 and metabolic pathways analysis of antibiotic biosynthesis.</title>
        <authorList>
            <person name="Jia N."/>
            <person name="Ding M.-Z."/>
            <person name="Gao F."/>
            <person name="Yuan Y.-J."/>
        </authorList>
    </citation>
    <scope>NUCLEOTIDE SEQUENCE [LARGE SCALE GENOMIC DNA]</scope>
    <source>
        <strain evidence="2 3">103</strain>
    </source>
</reference>